<protein>
    <submittedName>
        <fullName evidence="3">Uncharacterized protein</fullName>
    </submittedName>
</protein>
<feature type="compositionally biased region" description="Low complexity" evidence="1">
    <location>
        <begin position="346"/>
        <end position="358"/>
    </location>
</feature>
<sequence>MASQTVNGGVLAGIIVAVVVAVLLLVIIVVPLARRRMTQVRLSKVDVEQQSGKVSHTRTKSALDAELPLLNPVSPLFGESGNLPSVTDHDHGKESSDHTAEKGFPQKPRSHTSHRGSPEYQESPPPSYHPPVEQASPGAQVRAPIPLPSQPPQPQPVPGAKASDNSSRSKSRARLGLRRAPMETLVEQSDLSSGDDTSRARTLSPEGGLQIPSFRRPSAMARLVTQPLTTAFRNSLRSISTQSTASSPSSSGALHHYPSFTASTATYATAAEEFSPNDSRTDVSLRSQPSNSRPPRALRPGASAPPTDSRSSKRAHLRPSDAIQTPTLHETRLPLSMPRQASINFVGTTTPGPGRTVR</sequence>
<feature type="compositionally biased region" description="Basic and acidic residues" evidence="1">
    <location>
        <begin position="87"/>
        <end position="101"/>
    </location>
</feature>
<reference evidence="3 4" key="1">
    <citation type="journal article" date="2012" name="Science">
        <title>The Paleozoic origin of enzymatic lignin decomposition reconstructed from 31 fungal genomes.</title>
        <authorList>
            <person name="Floudas D."/>
            <person name="Binder M."/>
            <person name="Riley R."/>
            <person name="Barry K."/>
            <person name="Blanchette R.A."/>
            <person name="Henrissat B."/>
            <person name="Martinez A.T."/>
            <person name="Otillar R."/>
            <person name="Spatafora J.W."/>
            <person name="Yadav J.S."/>
            <person name="Aerts A."/>
            <person name="Benoit I."/>
            <person name="Boyd A."/>
            <person name="Carlson A."/>
            <person name="Copeland A."/>
            <person name="Coutinho P.M."/>
            <person name="de Vries R.P."/>
            <person name="Ferreira P."/>
            <person name="Findley K."/>
            <person name="Foster B."/>
            <person name="Gaskell J."/>
            <person name="Glotzer D."/>
            <person name="Gorecki P."/>
            <person name="Heitman J."/>
            <person name="Hesse C."/>
            <person name="Hori C."/>
            <person name="Igarashi K."/>
            <person name="Jurgens J.A."/>
            <person name="Kallen N."/>
            <person name="Kersten P."/>
            <person name="Kohler A."/>
            <person name="Kuees U."/>
            <person name="Kumar T.K.A."/>
            <person name="Kuo A."/>
            <person name="LaButti K."/>
            <person name="Larrondo L.F."/>
            <person name="Lindquist E."/>
            <person name="Ling A."/>
            <person name="Lombard V."/>
            <person name="Lucas S."/>
            <person name="Lundell T."/>
            <person name="Martin R."/>
            <person name="McLaughlin D.J."/>
            <person name="Morgenstern I."/>
            <person name="Morin E."/>
            <person name="Murat C."/>
            <person name="Nagy L.G."/>
            <person name="Nolan M."/>
            <person name="Ohm R.A."/>
            <person name="Patyshakuliyeva A."/>
            <person name="Rokas A."/>
            <person name="Ruiz-Duenas F.J."/>
            <person name="Sabat G."/>
            <person name="Salamov A."/>
            <person name="Samejima M."/>
            <person name="Schmutz J."/>
            <person name="Slot J.C."/>
            <person name="St John F."/>
            <person name="Stenlid J."/>
            <person name="Sun H."/>
            <person name="Sun S."/>
            <person name="Syed K."/>
            <person name="Tsang A."/>
            <person name="Wiebenga A."/>
            <person name="Young D."/>
            <person name="Pisabarro A."/>
            <person name="Eastwood D.C."/>
            <person name="Martin F."/>
            <person name="Cullen D."/>
            <person name="Grigoriev I.V."/>
            <person name="Hibbett D.S."/>
        </authorList>
    </citation>
    <scope>NUCLEOTIDE SEQUENCE [LARGE SCALE GENOMIC DNA]</scope>
    <source>
        <strain evidence="3 4">ATCC 11539</strain>
    </source>
</reference>
<feature type="compositionally biased region" description="Polar residues" evidence="1">
    <location>
        <begin position="186"/>
        <end position="195"/>
    </location>
</feature>
<proteinExistence type="predicted"/>
<gene>
    <name evidence="3" type="ORF">GLOTRDRAFT_138863</name>
</gene>
<dbReference type="OrthoDB" id="3258929at2759"/>
<dbReference type="AlphaFoldDB" id="S7RQS0"/>
<feature type="region of interest" description="Disordered" evidence="1">
    <location>
        <begin position="273"/>
        <end position="358"/>
    </location>
</feature>
<dbReference type="GeneID" id="19304100"/>
<keyword evidence="4" id="KW-1185">Reference proteome</keyword>
<accession>S7RQS0</accession>
<keyword evidence="2" id="KW-1133">Transmembrane helix</keyword>
<evidence type="ECO:0000256" key="2">
    <source>
        <dbReference type="SAM" id="Phobius"/>
    </source>
</evidence>
<evidence type="ECO:0000313" key="4">
    <source>
        <dbReference type="Proteomes" id="UP000030669"/>
    </source>
</evidence>
<evidence type="ECO:0000313" key="3">
    <source>
        <dbReference type="EMBL" id="EPQ55259.1"/>
    </source>
</evidence>
<feature type="transmembrane region" description="Helical" evidence="2">
    <location>
        <begin position="12"/>
        <end position="33"/>
    </location>
</feature>
<keyword evidence="2" id="KW-0812">Transmembrane</keyword>
<keyword evidence="2" id="KW-0472">Membrane</keyword>
<dbReference type="OMA" id="AMGFQAH"/>
<feature type="region of interest" description="Disordered" evidence="1">
    <location>
        <begin position="41"/>
        <end position="218"/>
    </location>
</feature>
<dbReference type="RefSeq" id="XP_007866406.1">
    <property type="nucleotide sequence ID" value="XM_007868215.1"/>
</dbReference>
<feature type="compositionally biased region" description="Polar residues" evidence="1">
    <location>
        <begin position="276"/>
        <end position="293"/>
    </location>
</feature>
<dbReference type="EMBL" id="KB469302">
    <property type="protein sequence ID" value="EPQ55259.1"/>
    <property type="molecule type" value="Genomic_DNA"/>
</dbReference>
<dbReference type="HOGENOM" id="CLU_760886_0_0_1"/>
<evidence type="ECO:0000256" key="1">
    <source>
        <dbReference type="SAM" id="MobiDB-lite"/>
    </source>
</evidence>
<name>S7RQS0_GLOTA</name>
<dbReference type="KEGG" id="gtr:GLOTRDRAFT_138863"/>
<organism evidence="3 4">
    <name type="scientific">Gloeophyllum trabeum (strain ATCC 11539 / FP-39264 / Madison 617)</name>
    <name type="common">Brown rot fungus</name>
    <dbReference type="NCBI Taxonomy" id="670483"/>
    <lineage>
        <taxon>Eukaryota</taxon>
        <taxon>Fungi</taxon>
        <taxon>Dikarya</taxon>
        <taxon>Basidiomycota</taxon>
        <taxon>Agaricomycotina</taxon>
        <taxon>Agaricomycetes</taxon>
        <taxon>Gloeophyllales</taxon>
        <taxon>Gloeophyllaceae</taxon>
        <taxon>Gloeophyllum</taxon>
    </lineage>
</organism>
<feature type="compositionally biased region" description="Pro residues" evidence="1">
    <location>
        <begin position="145"/>
        <end position="157"/>
    </location>
</feature>
<dbReference type="Proteomes" id="UP000030669">
    <property type="component" value="Unassembled WGS sequence"/>
</dbReference>